<keyword evidence="3" id="KW-0378">Hydrolase</keyword>
<dbReference type="InterPro" id="IPR044528">
    <property type="entry name" value="POD-like_MBL-fold"/>
</dbReference>
<proteinExistence type="predicted"/>
<dbReference type="InterPro" id="IPR001279">
    <property type="entry name" value="Metallo-B-lactamas"/>
</dbReference>
<dbReference type="RefSeq" id="WP_184368617.1">
    <property type="nucleotide sequence ID" value="NZ_BAAAKM010000063.1"/>
</dbReference>
<dbReference type="Pfam" id="PF00581">
    <property type="entry name" value="Rhodanese"/>
    <property type="match status" value="2"/>
</dbReference>
<sequence length="458" mass="49458">MIFTQYYLDCLSQASYLVADESTGKAVIIDPRIDVDEYLDDVRDRGLTVEGVINTHLHADFISGHFEIAERTGAWIGYGDTAETQFPIRRLAEGERVSLGEVTLEIMHTPGHTPESISVLVYEKPDHTVPYGVLTGDALFIGDVGRPDLAASFGHTPDKLAPMLYDSVHHKLMALPDATRLFPGHGAGSACGKNISTETQSTIGEQRSTNYACQPMSEEAFVELVREGQEAIPNYFPYDAARNRQQRDPLDIDALIRPLELDTFMALRAQGAVVVDARDQQAFSAGHLRGALNIGTEGRFAETAGMMVEPGSSILVVTDPGRERETVTRLARVGLDDIAGYLPQPESAMAQVPQETVQAPRLSASELNDALRDGQAAPVVVDVRGSAEREGGAIKGAVHIPLANLPERTGELATDRPVVVHCAGGYRSSVAASYLRARGFQEVSDLVGGYNAYQLASA</sequence>
<reference evidence="3 4" key="1">
    <citation type="submission" date="2020-08" db="EMBL/GenBank/DDBJ databases">
        <title>Sequencing the genomes of 1000 actinobacteria strains.</title>
        <authorList>
            <person name="Klenk H.-P."/>
        </authorList>
    </citation>
    <scope>NUCLEOTIDE SEQUENCE [LARGE SCALE GENOMIC DNA]</scope>
    <source>
        <strain evidence="3 4">DSM 44598</strain>
    </source>
</reference>
<dbReference type="SUPFAM" id="SSF52821">
    <property type="entry name" value="Rhodanese/Cell cycle control phosphatase"/>
    <property type="match status" value="2"/>
</dbReference>
<dbReference type="SUPFAM" id="SSF56281">
    <property type="entry name" value="Metallo-hydrolase/oxidoreductase"/>
    <property type="match status" value="1"/>
</dbReference>
<dbReference type="InterPro" id="IPR036866">
    <property type="entry name" value="RibonucZ/Hydroxyglut_hydro"/>
</dbReference>
<dbReference type="AlphaFoldDB" id="A0A840WCJ0"/>
<dbReference type="GO" id="GO:0050313">
    <property type="term" value="F:sulfur dioxygenase activity"/>
    <property type="evidence" value="ECO:0007669"/>
    <property type="project" value="InterPro"/>
</dbReference>
<dbReference type="Gene3D" id="3.60.15.10">
    <property type="entry name" value="Ribonuclease Z/Hydroxyacylglutathione hydrolase-like"/>
    <property type="match status" value="1"/>
</dbReference>
<dbReference type="Proteomes" id="UP000579647">
    <property type="component" value="Unassembled WGS sequence"/>
</dbReference>
<keyword evidence="1" id="KW-0479">Metal-binding</keyword>
<organism evidence="3 4">
    <name type="scientific">Nocardiopsis metallicus</name>
    <dbReference type="NCBI Taxonomy" id="179819"/>
    <lineage>
        <taxon>Bacteria</taxon>
        <taxon>Bacillati</taxon>
        <taxon>Actinomycetota</taxon>
        <taxon>Actinomycetes</taxon>
        <taxon>Streptosporangiales</taxon>
        <taxon>Nocardiopsidaceae</taxon>
        <taxon>Nocardiopsis</taxon>
    </lineage>
</organism>
<name>A0A840WCJ0_9ACTN</name>
<dbReference type="InterPro" id="IPR001763">
    <property type="entry name" value="Rhodanese-like_dom"/>
</dbReference>
<feature type="domain" description="Rhodanese" evidence="2">
    <location>
        <begin position="268"/>
        <end position="294"/>
    </location>
</feature>
<gene>
    <name evidence="3" type="ORF">HNR07_005856</name>
</gene>
<dbReference type="CDD" id="cd00158">
    <property type="entry name" value="RHOD"/>
    <property type="match status" value="1"/>
</dbReference>
<dbReference type="InterPro" id="IPR051682">
    <property type="entry name" value="Mito_Persulfide_Diox"/>
</dbReference>
<keyword evidence="3" id="KW-0808">Transferase</keyword>
<evidence type="ECO:0000313" key="3">
    <source>
        <dbReference type="EMBL" id="MBB5494719.1"/>
    </source>
</evidence>
<dbReference type="GO" id="GO:0016787">
    <property type="term" value="F:hydrolase activity"/>
    <property type="evidence" value="ECO:0007669"/>
    <property type="project" value="UniProtKB-KW"/>
</dbReference>
<dbReference type="EMBL" id="JACHDO010000001">
    <property type="protein sequence ID" value="MBB5494719.1"/>
    <property type="molecule type" value="Genomic_DNA"/>
</dbReference>
<dbReference type="GO" id="GO:0046872">
    <property type="term" value="F:metal ion binding"/>
    <property type="evidence" value="ECO:0007669"/>
    <property type="project" value="UniProtKB-KW"/>
</dbReference>
<accession>A0A840WCJ0</accession>
<dbReference type="PROSITE" id="PS50206">
    <property type="entry name" value="RHODANESE_3"/>
    <property type="match status" value="2"/>
</dbReference>
<evidence type="ECO:0000256" key="1">
    <source>
        <dbReference type="ARBA" id="ARBA00022723"/>
    </source>
</evidence>
<protein>
    <submittedName>
        <fullName evidence="3">Glyoxylase-like metal-dependent hydrolase (Beta-lactamase superfamily II)/rhodanese-related sulfurtransferase</fullName>
    </submittedName>
</protein>
<dbReference type="PANTHER" id="PTHR43084:SF1">
    <property type="entry name" value="PERSULFIDE DIOXYGENASE ETHE1, MITOCHONDRIAL"/>
    <property type="match status" value="1"/>
</dbReference>
<dbReference type="Gene3D" id="3.40.250.10">
    <property type="entry name" value="Rhodanese-like domain"/>
    <property type="match status" value="2"/>
</dbReference>
<keyword evidence="4" id="KW-1185">Reference proteome</keyword>
<dbReference type="GO" id="GO:0006749">
    <property type="term" value="P:glutathione metabolic process"/>
    <property type="evidence" value="ECO:0007669"/>
    <property type="project" value="InterPro"/>
</dbReference>
<dbReference type="PANTHER" id="PTHR43084">
    <property type="entry name" value="PERSULFIDE DIOXYGENASE ETHE1"/>
    <property type="match status" value="1"/>
</dbReference>
<feature type="domain" description="Rhodanese" evidence="2">
    <location>
        <begin position="374"/>
        <end position="458"/>
    </location>
</feature>
<dbReference type="GO" id="GO:0070813">
    <property type="term" value="P:hydrogen sulfide metabolic process"/>
    <property type="evidence" value="ECO:0007669"/>
    <property type="project" value="TreeGrafter"/>
</dbReference>
<comment type="caution">
    <text evidence="3">The sequence shown here is derived from an EMBL/GenBank/DDBJ whole genome shotgun (WGS) entry which is preliminary data.</text>
</comment>
<dbReference type="SMART" id="SM00450">
    <property type="entry name" value="RHOD"/>
    <property type="match status" value="2"/>
</dbReference>
<dbReference type="CDD" id="cd07724">
    <property type="entry name" value="POD-like_MBL-fold"/>
    <property type="match status" value="1"/>
</dbReference>
<dbReference type="FunFam" id="3.60.15.10:FF:000030">
    <property type="entry name" value="Metallo-beta-lactamase family protein"/>
    <property type="match status" value="1"/>
</dbReference>
<evidence type="ECO:0000313" key="4">
    <source>
        <dbReference type="Proteomes" id="UP000579647"/>
    </source>
</evidence>
<dbReference type="SMART" id="SM00849">
    <property type="entry name" value="Lactamase_B"/>
    <property type="match status" value="1"/>
</dbReference>
<dbReference type="InterPro" id="IPR036873">
    <property type="entry name" value="Rhodanese-like_dom_sf"/>
</dbReference>
<dbReference type="Pfam" id="PF00753">
    <property type="entry name" value="Lactamase_B"/>
    <property type="match status" value="1"/>
</dbReference>
<dbReference type="GO" id="GO:0016740">
    <property type="term" value="F:transferase activity"/>
    <property type="evidence" value="ECO:0007669"/>
    <property type="project" value="UniProtKB-KW"/>
</dbReference>
<evidence type="ECO:0000259" key="2">
    <source>
        <dbReference type="PROSITE" id="PS50206"/>
    </source>
</evidence>